<organism evidence="2 3">
    <name type="scientific">Thermostichus vulcanus str. 'Rupite'</name>
    <dbReference type="NCBI Taxonomy" id="2813851"/>
    <lineage>
        <taxon>Bacteria</taxon>
        <taxon>Bacillati</taxon>
        <taxon>Cyanobacteriota</taxon>
        <taxon>Cyanophyceae</taxon>
        <taxon>Thermostichales</taxon>
        <taxon>Thermostichaceae</taxon>
        <taxon>Thermostichus</taxon>
    </lineage>
</organism>
<evidence type="ECO:0000313" key="3">
    <source>
        <dbReference type="Proteomes" id="UP000830835"/>
    </source>
</evidence>
<protein>
    <submittedName>
        <fullName evidence="2">TerB family tellurite resistance protein</fullName>
    </submittedName>
</protein>
<accession>A0ABT0CAR5</accession>
<dbReference type="Proteomes" id="UP000830835">
    <property type="component" value="Unassembled WGS sequence"/>
</dbReference>
<evidence type="ECO:0000259" key="1">
    <source>
        <dbReference type="Pfam" id="PF05099"/>
    </source>
</evidence>
<dbReference type="RefSeq" id="WP_244350142.1">
    <property type="nucleotide sequence ID" value="NZ_JAFIRA010000016.1"/>
</dbReference>
<gene>
    <name evidence="2" type="ORF">JX360_08090</name>
</gene>
<name>A0ABT0CAR5_THEVL</name>
<dbReference type="Pfam" id="PF05099">
    <property type="entry name" value="TerB"/>
    <property type="match status" value="1"/>
</dbReference>
<reference evidence="2" key="1">
    <citation type="submission" date="2021-02" db="EMBL/GenBank/DDBJ databases">
        <title>The CRISPR/cas machinery reduction and long-range gene transfer in the hot spring cyanobacterium Synechococcus.</title>
        <authorList>
            <person name="Dvorak P."/>
            <person name="Jahodarova E."/>
            <person name="Hasler P."/>
            <person name="Poulickova A."/>
        </authorList>
    </citation>
    <scope>NUCLEOTIDE SEQUENCE</scope>
    <source>
        <strain evidence="2">Rupite</strain>
    </source>
</reference>
<dbReference type="Gene3D" id="1.10.3680.10">
    <property type="entry name" value="TerB-like"/>
    <property type="match status" value="1"/>
</dbReference>
<keyword evidence="3" id="KW-1185">Reference proteome</keyword>
<feature type="domain" description="Co-chaperone DjlA N-terminal" evidence="1">
    <location>
        <begin position="7"/>
        <end position="49"/>
    </location>
</feature>
<evidence type="ECO:0000313" key="2">
    <source>
        <dbReference type="EMBL" id="MCJ2542863.1"/>
    </source>
</evidence>
<dbReference type="InterPro" id="IPR029024">
    <property type="entry name" value="TerB-like"/>
</dbReference>
<dbReference type="InterPro" id="IPR007791">
    <property type="entry name" value="DjlA_N"/>
</dbReference>
<dbReference type="EMBL" id="JAFIRA010000016">
    <property type="protein sequence ID" value="MCJ2542863.1"/>
    <property type="molecule type" value="Genomic_DNA"/>
</dbReference>
<proteinExistence type="predicted"/>
<dbReference type="SUPFAM" id="SSF158682">
    <property type="entry name" value="TerB-like"/>
    <property type="match status" value="1"/>
</dbReference>
<sequence length="140" mass="15388">MVNYADLTDAQRQLYLKALIAVARVDGQLDEEETAFFTQVAEGVGLDAQLTQAYLTDEAGAALDISGIPAMRNPVGALILRDLAAMAVVNSELVEKEEALIFEIGKAMQFSVEEVNEFLDWAFMGLQWQLKSAALLERYA</sequence>
<comment type="caution">
    <text evidence="2">The sequence shown here is derived from an EMBL/GenBank/DDBJ whole genome shotgun (WGS) entry which is preliminary data.</text>
</comment>